<sequence>MKEQALLTTYQLGPITLQNRMVMAPMTRSRSNNEGNVATAMTAEYYAQRASAGLLITEGTFVSPIGVGFINVPAIYSEAQVEGWKLVTQAVHAKGGKIFAQLWHVGRMSHPDLLDGQLPHAPSAINPNGKAYTHNGFVDTETPKEMTVEEIRQTIQDFKKAAANAVQAGFDGVELHGANGYLLHQFFVGASNQRTDAFGGSIENRARILFELLDELKAVIDLNRVGIRFNPSSHNLFGMLVDEQTIPTFEYIITRLNDYGLAYVHLTEPFTSVEEVPYAVSGVAKHFRPLYRGTLIINKGFTQETGNRVIEEGDADLVAFGVPFLSNPDLVERFRNNVPLNTPDTATFYTTGAKGYIDYPVRTAQTA</sequence>
<organism evidence="5 6">
    <name type="scientific">Flavisolibacter ginsengisoli DSM 18119</name>
    <dbReference type="NCBI Taxonomy" id="1121884"/>
    <lineage>
        <taxon>Bacteria</taxon>
        <taxon>Pseudomonadati</taxon>
        <taxon>Bacteroidota</taxon>
        <taxon>Chitinophagia</taxon>
        <taxon>Chitinophagales</taxon>
        <taxon>Chitinophagaceae</taxon>
        <taxon>Flavisolibacter</taxon>
    </lineage>
</organism>
<comment type="cofactor">
    <cofactor evidence="1">
        <name>FMN</name>
        <dbReference type="ChEBI" id="CHEBI:58210"/>
    </cofactor>
</comment>
<evidence type="ECO:0000259" key="4">
    <source>
        <dbReference type="Pfam" id="PF00724"/>
    </source>
</evidence>
<dbReference type="OrthoDB" id="9772736at2"/>
<proteinExistence type="inferred from homology"/>
<accession>A0A1M5G6N7</accession>
<keyword evidence="6" id="KW-1185">Reference proteome</keyword>
<dbReference type="SUPFAM" id="SSF51395">
    <property type="entry name" value="FMN-linked oxidoreductases"/>
    <property type="match status" value="1"/>
</dbReference>
<feature type="domain" description="NADH:flavin oxidoreductase/NADH oxidase N-terminal" evidence="4">
    <location>
        <begin position="10"/>
        <end position="341"/>
    </location>
</feature>
<dbReference type="Pfam" id="PF00724">
    <property type="entry name" value="Oxidored_FMN"/>
    <property type="match status" value="1"/>
</dbReference>
<evidence type="ECO:0000313" key="5">
    <source>
        <dbReference type="EMBL" id="SHF99470.1"/>
    </source>
</evidence>
<dbReference type="GO" id="GO:0005829">
    <property type="term" value="C:cytosol"/>
    <property type="evidence" value="ECO:0007669"/>
    <property type="project" value="UniProtKB-ARBA"/>
</dbReference>
<evidence type="ECO:0000256" key="2">
    <source>
        <dbReference type="ARBA" id="ARBA00005979"/>
    </source>
</evidence>
<dbReference type="InterPro" id="IPR013785">
    <property type="entry name" value="Aldolase_TIM"/>
</dbReference>
<dbReference type="STRING" id="1121884.SAMN02745131_04067"/>
<comment type="similarity">
    <text evidence="2">Belongs to the NADH:flavin oxidoreductase/NADH oxidase family.</text>
</comment>
<dbReference type="InterPro" id="IPR045247">
    <property type="entry name" value="Oye-like"/>
</dbReference>
<evidence type="ECO:0000256" key="1">
    <source>
        <dbReference type="ARBA" id="ARBA00001917"/>
    </source>
</evidence>
<name>A0A1M5G6N7_9BACT</name>
<evidence type="ECO:0000313" key="6">
    <source>
        <dbReference type="Proteomes" id="UP000184048"/>
    </source>
</evidence>
<gene>
    <name evidence="5" type="ORF">SAMN02745131_04067</name>
</gene>
<dbReference type="EMBL" id="FQUU01000027">
    <property type="protein sequence ID" value="SHF99470.1"/>
    <property type="molecule type" value="Genomic_DNA"/>
</dbReference>
<dbReference type="PANTHER" id="PTHR22893">
    <property type="entry name" value="NADH OXIDOREDUCTASE-RELATED"/>
    <property type="match status" value="1"/>
</dbReference>
<dbReference type="AlphaFoldDB" id="A0A1M5G6N7"/>
<evidence type="ECO:0000256" key="3">
    <source>
        <dbReference type="ARBA" id="ARBA00023002"/>
    </source>
</evidence>
<dbReference type="FunFam" id="3.20.20.70:FF:000059">
    <property type="entry name" value="N-ethylmaleimide reductase, FMN-linked"/>
    <property type="match status" value="1"/>
</dbReference>
<reference evidence="5 6" key="1">
    <citation type="submission" date="2016-11" db="EMBL/GenBank/DDBJ databases">
        <authorList>
            <person name="Jaros S."/>
            <person name="Januszkiewicz K."/>
            <person name="Wedrychowicz H."/>
        </authorList>
    </citation>
    <scope>NUCLEOTIDE SEQUENCE [LARGE SCALE GENOMIC DNA]</scope>
    <source>
        <strain evidence="5 6">DSM 18119</strain>
    </source>
</reference>
<dbReference type="InterPro" id="IPR001155">
    <property type="entry name" value="OxRdtase_FMN_N"/>
</dbReference>
<protein>
    <submittedName>
        <fullName evidence="5">N-ethylmaleimide reductase</fullName>
    </submittedName>
</protein>
<dbReference type="GO" id="GO:0016628">
    <property type="term" value="F:oxidoreductase activity, acting on the CH-CH group of donors, NAD or NADP as acceptor"/>
    <property type="evidence" value="ECO:0007669"/>
    <property type="project" value="UniProtKB-ARBA"/>
</dbReference>
<dbReference type="Gene3D" id="3.20.20.70">
    <property type="entry name" value="Aldolase class I"/>
    <property type="match status" value="1"/>
</dbReference>
<dbReference type="PANTHER" id="PTHR22893:SF91">
    <property type="entry name" value="NADPH DEHYDROGENASE 2-RELATED"/>
    <property type="match status" value="1"/>
</dbReference>
<keyword evidence="3" id="KW-0560">Oxidoreductase</keyword>
<dbReference type="GO" id="GO:0010181">
    <property type="term" value="F:FMN binding"/>
    <property type="evidence" value="ECO:0007669"/>
    <property type="project" value="InterPro"/>
</dbReference>
<dbReference type="CDD" id="cd02933">
    <property type="entry name" value="OYE_like_FMN"/>
    <property type="match status" value="1"/>
</dbReference>
<dbReference type="Proteomes" id="UP000184048">
    <property type="component" value="Unassembled WGS sequence"/>
</dbReference>
<dbReference type="RefSeq" id="WP_072837178.1">
    <property type="nucleotide sequence ID" value="NZ_FQUU01000027.1"/>
</dbReference>